<dbReference type="SUPFAM" id="SSF48726">
    <property type="entry name" value="Immunoglobulin"/>
    <property type="match status" value="1"/>
</dbReference>
<protein>
    <recommendedName>
        <fullName evidence="3">Immunoglobulin V-set domain-containing protein</fullName>
    </recommendedName>
</protein>
<name>A0A3P9A8X8_ESOLU</name>
<reference evidence="1" key="3">
    <citation type="submission" date="2025-08" db="UniProtKB">
        <authorList>
            <consortium name="Ensembl"/>
        </authorList>
    </citation>
    <scope>IDENTIFICATION</scope>
</reference>
<dbReference type="Ensembl" id="ENSELUT00000039974.3">
    <property type="protein sequence ID" value="ENSELUP00000037162.3"/>
    <property type="gene ID" value="ENSELUG00000016703.3"/>
</dbReference>
<reference evidence="1" key="4">
    <citation type="submission" date="2025-09" db="UniProtKB">
        <authorList>
            <consortium name="Ensembl"/>
        </authorList>
    </citation>
    <scope>IDENTIFICATION</scope>
</reference>
<dbReference type="InterPro" id="IPR036179">
    <property type="entry name" value="Ig-like_dom_sf"/>
</dbReference>
<keyword evidence="2" id="KW-1185">Reference proteome</keyword>
<accession>A0A3P9A8X8</accession>
<evidence type="ECO:0000313" key="1">
    <source>
        <dbReference type="Ensembl" id="ENSELUP00000037162.3"/>
    </source>
</evidence>
<dbReference type="Proteomes" id="UP000265140">
    <property type="component" value="Chromosome 4"/>
</dbReference>
<reference evidence="2" key="1">
    <citation type="journal article" date="2014" name="PLoS ONE">
        <title>The genome and linkage map of the northern pike (Esox lucius): conserved synteny revealed between the salmonid sister group and the Neoteleostei.</title>
        <authorList>
            <person name="Rondeau E.B."/>
            <person name="Minkley D.R."/>
            <person name="Leong J.S."/>
            <person name="Messmer A.M."/>
            <person name="Jantzen J.R."/>
            <person name="von Schalburg K.R."/>
            <person name="Lemon C."/>
            <person name="Bird N.H."/>
            <person name="Koop B.F."/>
        </authorList>
    </citation>
    <scope>NUCLEOTIDE SEQUENCE</scope>
</reference>
<dbReference type="InterPro" id="IPR013783">
    <property type="entry name" value="Ig-like_fold"/>
</dbReference>
<proteinExistence type="predicted"/>
<evidence type="ECO:0008006" key="3">
    <source>
        <dbReference type="Google" id="ProtNLM"/>
    </source>
</evidence>
<organism evidence="1 2">
    <name type="scientific">Esox lucius</name>
    <name type="common">Northern pike</name>
    <dbReference type="NCBI Taxonomy" id="8010"/>
    <lineage>
        <taxon>Eukaryota</taxon>
        <taxon>Metazoa</taxon>
        <taxon>Chordata</taxon>
        <taxon>Craniata</taxon>
        <taxon>Vertebrata</taxon>
        <taxon>Euteleostomi</taxon>
        <taxon>Actinopterygii</taxon>
        <taxon>Neopterygii</taxon>
        <taxon>Teleostei</taxon>
        <taxon>Protacanthopterygii</taxon>
        <taxon>Esociformes</taxon>
        <taxon>Esocidae</taxon>
        <taxon>Esox</taxon>
    </lineage>
</organism>
<dbReference type="Bgee" id="ENSELUG00000016703">
    <property type="expression patterns" value="Expressed in head kidney and 11 other cell types or tissues"/>
</dbReference>
<sequence>MPIVGSLKTCQYYGALGGTVYLRLVTDDIENTDINLKKDPSGKSIDLFRRKNKTNFINEAIKSRSEFFINNGTLKISNIERSDAGEYSSETFNSSGISLTCIRFQLSIEGKYPTFCSFN</sequence>
<dbReference type="GeneTree" id="ENSGT01100000264352"/>
<evidence type="ECO:0000313" key="2">
    <source>
        <dbReference type="Proteomes" id="UP000265140"/>
    </source>
</evidence>
<dbReference type="AlphaFoldDB" id="A0A3P9A8X8"/>
<dbReference type="Gene3D" id="2.60.40.10">
    <property type="entry name" value="Immunoglobulins"/>
    <property type="match status" value="1"/>
</dbReference>
<dbReference type="OMA" id="MILICKK"/>
<reference evidence="1" key="2">
    <citation type="submission" date="2020-02" db="EMBL/GenBank/DDBJ databases">
        <title>Esox lucius (northern pike) genome, fEsoLuc1, primary haplotype.</title>
        <authorList>
            <person name="Myers G."/>
            <person name="Karagic N."/>
            <person name="Meyer A."/>
            <person name="Pippel M."/>
            <person name="Reichard M."/>
            <person name="Winkler S."/>
            <person name="Tracey A."/>
            <person name="Sims Y."/>
            <person name="Howe K."/>
            <person name="Rhie A."/>
            <person name="Formenti G."/>
            <person name="Durbin R."/>
            <person name="Fedrigo O."/>
            <person name="Jarvis E.D."/>
        </authorList>
    </citation>
    <scope>NUCLEOTIDE SEQUENCE [LARGE SCALE GENOMIC DNA]</scope>
</reference>
<dbReference type="InParanoid" id="A0A3P9A8X8"/>